<dbReference type="PROSITE" id="PS50025">
    <property type="entry name" value="LAM_G_DOMAIN"/>
    <property type="match status" value="1"/>
</dbReference>
<evidence type="ECO:0000256" key="1">
    <source>
        <dbReference type="ARBA" id="ARBA00023157"/>
    </source>
</evidence>
<dbReference type="PROSITE" id="PS50026">
    <property type="entry name" value="EGF_3"/>
    <property type="match status" value="1"/>
</dbReference>
<evidence type="ECO:0000259" key="4">
    <source>
        <dbReference type="PROSITE" id="PS50026"/>
    </source>
</evidence>
<dbReference type="Gene3D" id="2.60.120.200">
    <property type="match status" value="1"/>
</dbReference>
<proteinExistence type="predicted"/>
<feature type="non-terminal residue" evidence="5">
    <location>
        <position position="1"/>
    </location>
</feature>
<dbReference type="EMBL" id="LC159078">
    <property type="protein sequence ID" value="BAV16887.1"/>
    <property type="molecule type" value="Genomic_DNA"/>
</dbReference>
<accession>A0A193PK16</accession>
<organism evidence="5">
    <name type="scientific">Caridina multidentata</name>
    <dbReference type="NCBI Taxonomy" id="293153"/>
    <lineage>
        <taxon>Eukaryota</taxon>
        <taxon>Metazoa</taxon>
        <taxon>Ecdysozoa</taxon>
        <taxon>Arthropoda</taxon>
        <taxon>Crustacea</taxon>
        <taxon>Multicrustacea</taxon>
        <taxon>Malacostraca</taxon>
        <taxon>Eumalacostraca</taxon>
        <taxon>Eucarida</taxon>
        <taxon>Decapoda</taxon>
        <taxon>Pleocyemata</taxon>
        <taxon>Caridea</taxon>
        <taxon>Atyoidea</taxon>
        <taxon>Atyidae</taxon>
        <taxon>Caridina</taxon>
    </lineage>
</organism>
<keyword evidence="1" id="KW-1015">Disulfide bond</keyword>
<evidence type="ECO:0000259" key="3">
    <source>
        <dbReference type="PROSITE" id="PS50025"/>
    </source>
</evidence>
<name>A0A193PK16_9EUCA</name>
<dbReference type="PANTHER" id="PTHR15036:SF85">
    <property type="entry name" value="SP2353, ISOFORM A"/>
    <property type="match status" value="1"/>
</dbReference>
<dbReference type="InterPro" id="IPR050372">
    <property type="entry name" value="Neurexin-related_CASP"/>
</dbReference>
<reference evidence="5" key="1">
    <citation type="journal article" date="2017" name="BMC Evol. Biol.">
        <title>Evolutionary origin of type IV classical cadherins in arthropods.</title>
        <authorList>
            <person name="Sasaki M."/>
            <person name="Akiyama-Oda Y."/>
            <person name="Oda H."/>
        </authorList>
    </citation>
    <scope>NUCLEOTIDE SEQUENCE</scope>
</reference>
<evidence type="ECO:0000313" key="5">
    <source>
        <dbReference type="EMBL" id="BAV16887.1"/>
    </source>
</evidence>
<evidence type="ECO:0000256" key="2">
    <source>
        <dbReference type="PROSITE-ProRule" id="PRU00076"/>
    </source>
</evidence>
<keyword evidence="2" id="KW-0245">EGF-like domain</keyword>
<protein>
    <submittedName>
        <fullName evidence="5">Cadherin similar to Le1-cadherin</fullName>
    </submittedName>
</protein>
<feature type="non-terminal residue" evidence="5">
    <location>
        <position position="326"/>
    </location>
</feature>
<dbReference type="InterPro" id="IPR001791">
    <property type="entry name" value="Laminin_G"/>
</dbReference>
<dbReference type="Gene3D" id="2.10.25.10">
    <property type="entry name" value="Laminin"/>
    <property type="match status" value="1"/>
</dbReference>
<dbReference type="SMART" id="SM00282">
    <property type="entry name" value="LamG"/>
    <property type="match status" value="1"/>
</dbReference>
<dbReference type="CDD" id="cd00110">
    <property type="entry name" value="LamG"/>
    <property type="match status" value="1"/>
</dbReference>
<dbReference type="PANTHER" id="PTHR15036">
    <property type="entry name" value="PIKACHURIN-LIKE PROTEIN"/>
    <property type="match status" value="1"/>
</dbReference>
<feature type="domain" description="Laminin G" evidence="3">
    <location>
        <begin position="107"/>
        <end position="306"/>
    </location>
</feature>
<dbReference type="AlphaFoldDB" id="A0A193PK16"/>
<dbReference type="Pfam" id="PF02210">
    <property type="entry name" value="Laminin_G_2"/>
    <property type="match status" value="1"/>
</dbReference>
<comment type="caution">
    <text evidence="2">Lacks conserved residue(s) required for the propagation of feature annotation.</text>
</comment>
<dbReference type="InterPro" id="IPR013320">
    <property type="entry name" value="ConA-like_dom_sf"/>
</dbReference>
<dbReference type="InterPro" id="IPR000742">
    <property type="entry name" value="EGF"/>
</dbReference>
<sequence length="326" mass="36325">IMRSLDINIPLVDINMCLYEPLSPCNQTSCQQSLRPNLTHPMLLSSETSTVVGVDITDDYTCSCGPLEPLPSVCYDGFCYNGGTCETFNNTLVCRCPDDQDYGPRCELRTARFERGYSWYEPFTMCDNSSISLSFESKEKTGILLYSGPMVSRPLADYPKDFIYVVINQLILETYLDFGTGTVKLKIPLRRANQPYNYSVTWNETSITVEVPNCQGNTTIDNPDCKVSVPLPGKEFPSHLLNVQGPLQLGGVAAMESFSRLASSYGWSYTPPTIDPFYGCILELRHNDFLYDLNSTDYGKDTFMPCSAPAAARIILGEQSIIIIVV</sequence>
<dbReference type="SUPFAM" id="SSF49899">
    <property type="entry name" value="Concanavalin A-like lectins/glucanases"/>
    <property type="match status" value="1"/>
</dbReference>
<dbReference type="GO" id="GO:0016020">
    <property type="term" value="C:membrane"/>
    <property type="evidence" value="ECO:0007669"/>
    <property type="project" value="UniProtKB-SubCell"/>
</dbReference>
<feature type="domain" description="EGF-like" evidence="4">
    <location>
        <begin position="70"/>
        <end position="107"/>
    </location>
</feature>